<proteinExistence type="predicted"/>
<dbReference type="Proteomes" id="UP000054166">
    <property type="component" value="Unassembled WGS sequence"/>
</dbReference>
<accession>A0A0C3F5V9</accession>
<evidence type="ECO:0000313" key="1">
    <source>
        <dbReference type="EMBL" id="KIM75261.1"/>
    </source>
</evidence>
<name>A0A0C3F5V9_PILCF</name>
<organism evidence="1 2">
    <name type="scientific">Piloderma croceum (strain F 1598)</name>
    <dbReference type="NCBI Taxonomy" id="765440"/>
    <lineage>
        <taxon>Eukaryota</taxon>
        <taxon>Fungi</taxon>
        <taxon>Dikarya</taxon>
        <taxon>Basidiomycota</taxon>
        <taxon>Agaricomycotina</taxon>
        <taxon>Agaricomycetes</taxon>
        <taxon>Agaricomycetidae</taxon>
        <taxon>Atheliales</taxon>
        <taxon>Atheliaceae</taxon>
        <taxon>Piloderma</taxon>
    </lineage>
</organism>
<reference evidence="2" key="2">
    <citation type="submission" date="2015-01" db="EMBL/GenBank/DDBJ databases">
        <title>Evolutionary Origins and Diversification of the Mycorrhizal Mutualists.</title>
        <authorList>
            <consortium name="DOE Joint Genome Institute"/>
            <consortium name="Mycorrhizal Genomics Consortium"/>
            <person name="Kohler A."/>
            <person name="Kuo A."/>
            <person name="Nagy L.G."/>
            <person name="Floudas D."/>
            <person name="Copeland A."/>
            <person name="Barry K.W."/>
            <person name="Cichocki N."/>
            <person name="Veneault-Fourrey C."/>
            <person name="LaButti K."/>
            <person name="Lindquist E.A."/>
            <person name="Lipzen A."/>
            <person name="Lundell T."/>
            <person name="Morin E."/>
            <person name="Murat C."/>
            <person name="Riley R."/>
            <person name="Ohm R."/>
            <person name="Sun H."/>
            <person name="Tunlid A."/>
            <person name="Henrissat B."/>
            <person name="Grigoriev I.V."/>
            <person name="Hibbett D.S."/>
            <person name="Martin F."/>
        </authorList>
    </citation>
    <scope>NUCLEOTIDE SEQUENCE [LARGE SCALE GENOMIC DNA]</scope>
    <source>
        <strain evidence="2">F 1598</strain>
    </source>
</reference>
<protein>
    <submittedName>
        <fullName evidence="1">Uncharacterized protein</fullName>
    </submittedName>
</protein>
<reference evidence="1 2" key="1">
    <citation type="submission" date="2014-04" db="EMBL/GenBank/DDBJ databases">
        <authorList>
            <consortium name="DOE Joint Genome Institute"/>
            <person name="Kuo A."/>
            <person name="Tarkka M."/>
            <person name="Buscot F."/>
            <person name="Kohler A."/>
            <person name="Nagy L.G."/>
            <person name="Floudas D."/>
            <person name="Copeland A."/>
            <person name="Barry K.W."/>
            <person name="Cichocki N."/>
            <person name="Veneault-Fourrey C."/>
            <person name="LaButti K."/>
            <person name="Lindquist E.A."/>
            <person name="Lipzen A."/>
            <person name="Lundell T."/>
            <person name="Morin E."/>
            <person name="Murat C."/>
            <person name="Sun H."/>
            <person name="Tunlid A."/>
            <person name="Henrissat B."/>
            <person name="Grigoriev I.V."/>
            <person name="Hibbett D.S."/>
            <person name="Martin F."/>
            <person name="Nordberg H.P."/>
            <person name="Cantor M.N."/>
            <person name="Hua S.X."/>
        </authorList>
    </citation>
    <scope>NUCLEOTIDE SEQUENCE [LARGE SCALE GENOMIC DNA]</scope>
    <source>
        <strain evidence="1 2">F 1598</strain>
    </source>
</reference>
<dbReference type="EMBL" id="KN833049">
    <property type="protein sequence ID" value="KIM75261.1"/>
    <property type="molecule type" value="Genomic_DNA"/>
</dbReference>
<evidence type="ECO:0000313" key="2">
    <source>
        <dbReference type="Proteomes" id="UP000054166"/>
    </source>
</evidence>
<dbReference type="HOGENOM" id="CLU_2074055_0_0_1"/>
<sequence>MSEDEDQTGPPTEEEHIVNCIKAVDNYRGQHISKWEAVTQISGAIHFWPYSPVLHLWESLQNSYDWCKQDGQVVYGALHTRKTCSMIFSERRNYGLRATWGLVKFSVMTLNQWAVCYN</sequence>
<gene>
    <name evidence="1" type="ORF">PILCRDRAFT_92227</name>
</gene>
<dbReference type="AlphaFoldDB" id="A0A0C3F5V9"/>
<dbReference type="InParanoid" id="A0A0C3F5V9"/>
<keyword evidence="2" id="KW-1185">Reference proteome</keyword>